<organism evidence="1 2">
    <name type="scientific">Sporolactobacillus putidus</name>
    <dbReference type="NCBI Taxonomy" id="492735"/>
    <lineage>
        <taxon>Bacteria</taxon>
        <taxon>Bacillati</taxon>
        <taxon>Bacillota</taxon>
        <taxon>Bacilli</taxon>
        <taxon>Bacillales</taxon>
        <taxon>Sporolactobacillaceae</taxon>
        <taxon>Sporolactobacillus</taxon>
    </lineage>
</organism>
<comment type="caution">
    <text evidence="1">The sequence shown here is derived from an EMBL/GenBank/DDBJ whole genome shotgun (WGS) entry which is preliminary data.</text>
</comment>
<dbReference type="Proteomes" id="UP000654670">
    <property type="component" value="Unassembled WGS sequence"/>
</dbReference>
<accession>A0A917W1G8</accession>
<evidence type="ECO:0000313" key="1">
    <source>
        <dbReference type="EMBL" id="GGL49883.1"/>
    </source>
</evidence>
<dbReference type="RefSeq" id="WP_188802235.1">
    <property type="nucleotide sequence ID" value="NZ_BMOK01000004.1"/>
</dbReference>
<keyword evidence="2" id="KW-1185">Reference proteome</keyword>
<gene>
    <name evidence="1" type="ORF">GCM10007968_12570</name>
</gene>
<dbReference type="EMBL" id="BMOK01000004">
    <property type="protein sequence ID" value="GGL49883.1"/>
    <property type="molecule type" value="Genomic_DNA"/>
</dbReference>
<protein>
    <submittedName>
        <fullName evidence="1">Uncharacterized protein</fullName>
    </submittedName>
</protein>
<proteinExistence type="predicted"/>
<name>A0A917W1G8_9BACL</name>
<dbReference type="AlphaFoldDB" id="A0A917W1G8"/>
<evidence type="ECO:0000313" key="2">
    <source>
        <dbReference type="Proteomes" id="UP000654670"/>
    </source>
</evidence>
<reference evidence="1" key="2">
    <citation type="submission" date="2020-09" db="EMBL/GenBank/DDBJ databases">
        <authorList>
            <person name="Sun Q."/>
            <person name="Ohkuma M."/>
        </authorList>
    </citation>
    <scope>NUCLEOTIDE SEQUENCE</scope>
    <source>
        <strain evidence="1">JCM 15325</strain>
    </source>
</reference>
<reference evidence="1" key="1">
    <citation type="journal article" date="2014" name="Int. J. Syst. Evol. Microbiol.">
        <title>Complete genome sequence of Corynebacterium casei LMG S-19264T (=DSM 44701T), isolated from a smear-ripened cheese.</title>
        <authorList>
            <consortium name="US DOE Joint Genome Institute (JGI-PGF)"/>
            <person name="Walter F."/>
            <person name="Albersmeier A."/>
            <person name="Kalinowski J."/>
            <person name="Ruckert C."/>
        </authorList>
    </citation>
    <scope>NUCLEOTIDE SEQUENCE</scope>
    <source>
        <strain evidence="1">JCM 15325</strain>
    </source>
</reference>
<sequence>MKNIFSFKVCAAAFRVKPMIRFYRYCEKMGQTVYVYGKNKVEEVHQLPELLSFLFANLSRENDCLVVVEGDHVKQLKRALLRAGGAGMLESYA</sequence>